<name>A0A917MKG2_9MICO</name>
<dbReference type="GO" id="GO:0005886">
    <property type="term" value="C:plasma membrane"/>
    <property type="evidence" value="ECO:0007669"/>
    <property type="project" value="UniProtKB-SubCell"/>
</dbReference>
<evidence type="ECO:0000256" key="2">
    <source>
        <dbReference type="ARBA" id="ARBA00009142"/>
    </source>
</evidence>
<evidence type="ECO:0000256" key="6">
    <source>
        <dbReference type="RuleBase" id="RU363041"/>
    </source>
</evidence>
<feature type="transmembrane region" description="Helical" evidence="6">
    <location>
        <begin position="81"/>
        <end position="102"/>
    </location>
</feature>
<dbReference type="InterPro" id="IPR002781">
    <property type="entry name" value="TM_pro_TauE-like"/>
</dbReference>
<accession>A0A917MKG2</accession>
<evidence type="ECO:0000313" key="7">
    <source>
        <dbReference type="EMBL" id="GGH36557.1"/>
    </source>
</evidence>
<feature type="transmembrane region" description="Helical" evidence="6">
    <location>
        <begin position="165"/>
        <end position="188"/>
    </location>
</feature>
<feature type="transmembrane region" description="Helical" evidence="6">
    <location>
        <begin position="12"/>
        <end position="45"/>
    </location>
</feature>
<dbReference type="EMBL" id="BMJY01000002">
    <property type="protein sequence ID" value="GGH36557.1"/>
    <property type="molecule type" value="Genomic_DNA"/>
</dbReference>
<keyword evidence="6" id="KW-1003">Cell membrane</keyword>
<evidence type="ECO:0000313" key="8">
    <source>
        <dbReference type="Proteomes" id="UP000657592"/>
    </source>
</evidence>
<dbReference type="InterPro" id="IPR051598">
    <property type="entry name" value="TSUP/Inactive_protease-like"/>
</dbReference>
<reference evidence="7" key="1">
    <citation type="journal article" date="2014" name="Int. J. Syst. Evol. Microbiol.">
        <title>Complete genome sequence of Corynebacterium casei LMG S-19264T (=DSM 44701T), isolated from a smear-ripened cheese.</title>
        <authorList>
            <consortium name="US DOE Joint Genome Institute (JGI-PGF)"/>
            <person name="Walter F."/>
            <person name="Albersmeier A."/>
            <person name="Kalinowski J."/>
            <person name="Ruckert C."/>
        </authorList>
    </citation>
    <scope>NUCLEOTIDE SEQUENCE</scope>
    <source>
        <strain evidence="7">CGMCC 1.15794</strain>
    </source>
</reference>
<organism evidence="7 8">
    <name type="scientific">Microbacterium album</name>
    <dbReference type="NCBI Taxonomy" id="2053191"/>
    <lineage>
        <taxon>Bacteria</taxon>
        <taxon>Bacillati</taxon>
        <taxon>Actinomycetota</taxon>
        <taxon>Actinomycetes</taxon>
        <taxon>Micrococcales</taxon>
        <taxon>Microbacteriaceae</taxon>
        <taxon>Microbacterium</taxon>
    </lineage>
</organism>
<gene>
    <name evidence="7" type="ORF">GCM10010921_05790</name>
</gene>
<feature type="transmembrane region" description="Helical" evidence="6">
    <location>
        <begin position="57"/>
        <end position="74"/>
    </location>
</feature>
<evidence type="ECO:0000256" key="5">
    <source>
        <dbReference type="ARBA" id="ARBA00023136"/>
    </source>
</evidence>
<dbReference type="RefSeq" id="WP_188754754.1">
    <property type="nucleotide sequence ID" value="NZ_BMJY01000002.1"/>
</dbReference>
<keyword evidence="4 6" id="KW-1133">Transmembrane helix</keyword>
<feature type="transmembrane region" description="Helical" evidence="6">
    <location>
        <begin position="139"/>
        <end position="159"/>
    </location>
</feature>
<keyword evidence="8" id="KW-1185">Reference proteome</keyword>
<dbReference type="Proteomes" id="UP000657592">
    <property type="component" value="Unassembled WGS sequence"/>
</dbReference>
<evidence type="ECO:0000256" key="4">
    <source>
        <dbReference type="ARBA" id="ARBA00022989"/>
    </source>
</evidence>
<comment type="caution">
    <text evidence="7">The sequence shown here is derived from an EMBL/GenBank/DDBJ whole genome shotgun (WGS) entry which is preliminary data.</text>
</comment>
<dbReference type="PANTHER" id="PTHR43701:SF2">
    <property type="entry name" value="MEMBRANE TRANSPORTER PROTEIN YJNA-RELATED"/>
    <property type="match status" value="1"/>
</dbReference>
<sequence length="266" mass="27295">MIGALGARGPRAILVLVAIGLFSGFLSGLFGVGGGVVIVPLLIMFAAFSQKLASGTSSASIVPTAAVGVITYAIHGDVDWLAALLLAAGAVFGAQVGTRLLHRLPESFLRWFFVGFLAVVMISLFLIVPSRDAVIEIDFWIGAALVLAGLITGVLSGLIGVGGGIIIVPVLILLFGASDLVAKGTSLLMMIPTTISSTIGNIRHRNVDLAGGVAVGISACITTPLGAIVAGAVEPQVANILFVAFLVVLTVQMTQRAIRASRRKED</sequence>
<comment type="subcellular location">
    <subcellularLocation>
        <location evidence="6">Cell membrane</location>
        <topology evidence="6">Multi-pass membrane protein</topology>
    </subcellularLocation>
    <subcellularLocation>
        <location evidence="1">Membrane</location>
        <topology evidence="1">Multi-pass membrane protein</topology>
    </subcellularLocation>
</comment>
<evidence type="ECO:0000256" key="1">
    <source>
        <dbReference type="ARBA" id="ARBA00004141"/>
    </source>
</evidence>
<feature type="transmembrane region" description="Helical" evidence="6">
    <location>
        <begin position="108"/>
        <end position="127"/>
    </location>
</feature>
<feature type="transmembrane region" description="Helical" evidence="6">
    <location>
        <begin position="209"/>
        <end position="230"/>
    </location>
</feature>
<protein>
    <recommendedName>
        <fullName evidence="6">Probable membrane transporter protein</fullName>
    </recommendedName>
</protein>
<dbReference type="AlphaFoldDB" id="A0A917MKG2"/>
<keyword evidence="3 6" id="KW-0812">Transmembrane</keyword>
<feature type="transmembrane region" description="Helical" evidence="6">
    <location>
        <begin position="236"/>
        <end position="254"/>
    </location>
</feature>
<keyword evidence="5 6" id="KW-0472">Membrane</keyword>
<reference evidence="7" key="2">
    <citation type="submission" date="2020-09" db="EMBL/GenBank/DDBJ databases">
        <authorList>
            <person name="Sun Q."/>
            <person name="Zhou Y."/>
        </authorList>
    </citation>
    <scope>NUCLEOTIDE SEQUENCE</scope>
    <source>
        <strain evidence="7">CGMCC 1.15794</strain>
    </source>
</reference>
<proteinExistence type="inferred from homology"/>
<evidence type="ECO:0000256" key="3">
    <source>
        <dbReference type="ARBA" id="ARBA00022692"/>
    </source>
</evidence>
<comment type="similarity">
    <text evidence="2 6">Belongs to the 4-toluene sulfonate uptake permease (TSUP) (TC 2.A.102) family.</text>
</comment>
<dbReference type="Pfam" id="PF01925">
    <property type="entry name" value="TauE"/>
    <property type="match status" value="2"/>
</dbReference>
<dbReference type="PANTHER" id="PTHR43701">
    <property type="entry name" value="MEMBRANE TRANSPORTER PROTEIN MJ0441-RELATED"/>
    <property type="match status" value="1"/>
</dbReference>